<name>C9LUG4_SELS3</name>
<feature type="transmembrane region" description="Helical" evidence="6">
    <location>
        <begin position="20"/>
        <end position="45"/>
    </location>
</feature>
<proteinExistence type="predicted"/>
<dbReference type="PANTHER" id="PTHR23511">
    <property type="entry name" value="SYNAPTIC VESICLE GLYCOPROTEIN 2"/>
    <property type="match status" value="1"/>
</dbReference>
<dbReference type="InterPro" id="IPR020846">
    <property type="entry name" value="MFS_dom"/>
</dbReference>
<dbReference type="PANTHER" id="PTHR23511:SF34">
    <property type="entry name" value="SYNAPTIC VESICLE GLYCOPROTEIN 2"/>
    <property type="match status" value="1"/>
</dbReference>
<evidence type="ECO:0000256" key="4">
    <source>
        <dbReference type="ARBA" id="ARBA00022989"/>
    </source>
</evidence>
<feature type="transmembrane region" description="Helical" evidence="6">
    <location>
        <begin position="110"/>
        <end position="131"/>
    </location>
</feature>
<keyword evidence="5 6" id="KW-0472">Membrane</keyword>
<feature type="transmembrane region" description="Helical" evidence="6">
    <location>
        <begin position="376"/>
        <end position="402"/>
    </location>
</feature>
<dbReference type="InterPro" id="IPR005829">
    <property type="entry name" value="Sugar_transporter_CS"/>
</dbReference>
<accession>C9LUG4</accession>
<evidence type="ECO:0000256" key="5">
    <source>
        <dbReference type="ARBA" id="ARBA00023136"/>
    </source>
</evidence>
<dbReference type="EMBL" id="ACKP02000015">
    <property type="protein sequence ID" value="EEX77695.1"/>
    <property type="molecule type" value="Genomic_DNA"/>
</dbReference>
<dbReference type="CDD" id="cd17316">
    <property type="entry name" value="MFS_SV2_like"/>
    <property type="match status" value="1"/>
</dbReference>
<dbReference type="HOGENOM" id="CLU_001265_46_6_9"/>
<dbReference type="KEGG" id="ssg:Selsp_1257"/>
<dbReference type="Gene3D" id="1.20.1250.20">
    <property type="entry name" value="MFS general substrate transporter like domains"/>
    <property type="match status" value="1"/>
</dbReference>
<dbReference type="InterPro" id="IPR036259">
    <property type="entry name" value="MFS_trans_sf"/>
</dbReference>
<feature type="transmembrane region" description="Helical" evidence="6">
    <location>
        <begin position="172"/>
        <end position="192"/>
    </location>
</feature>
<reference evidence="9 10" key="1">
    <citation type="submission" date="2009-09" db="EMBL/GenBank/DDBJ databases">
        <authorList>
            <person name="Weinstock G."/>
            <person name="Sodergren E."/>
            <person name="Clifton S."/>
            <person name="Fulton L."/>
            <person name="Fulton B."/>
            <person name="Courtney L."/>
            <person name="Fronick C."/>
            <person name="Harrison M."/>
            <person name="Strong C."/>
            <person name="Farmer C."/>
            <person name="Delahaunty K."/>
            <person name="Markovic C."/>
            <person name="Hall O."/>
            <person name="Minx P."/>
            <person name="Tomlinson C."/>
            <person name="Mitreva M."/>
            <person name="Nelson J."/>
            <person name="Hou S."/>
            <person name="Wollam A."/>
            <person name="Pepin K.H."/>
            <person name="Johnson M."/>
            <person name="Bhonagiri V."/>
            <person name="Nash W.E."/>
            <person name="Warren W."/>
            <person name="Chinwalla A."/>
            <person name="Mardis E.R."/>
            <person name="Wilson R.K."/>
        </authorList>
    </citation>
    <scope>NUCLEOTIDE SEQUENCE [LARGE SCALE GENOMIC DNA]</scope>
    <source>
        <strain evidence="9">ATCC 35185</strain>
        <strain evidence="10">ATCC 35185 / DSM 20758 / VPI D19B-28</strain>
    </source>
</reference>
<dbReference type="Proteomes" id="UP000011124">
    <property type="component" value="Chromosome"/>
</dbReference>
<feature type="transmembrane region" description="Helical" evidence="6">
    <location>
        <begin position="343"/>
        <end position="364"/>
    </location>
</feature>
<dbReference type="eggNOG" id="COG2271">
    <property type="taxonomic scope" value="Bacteria"/>
</dbReference>
<dbReference type="OrthoDB" id="9787026at2"/>
<dbReference type="SUPFAM" id="SSF103473">
    <property type="entry name" value="MFS general substrate transporter"/>
    <property type="match status" value="1"/>
</dbReference>
<feature type="transmembrane region" description="Helical" evidence="6">
    <location>
        <begin position="85"/>
        <end position="104"/>
    </location>
</feature>
<feature type="transmembrane region" description="Helical" evidence="6">
    <location>
        <begin position="57"/>
        <end position="78"/>
    </location>
</feature>
<sequence length="448" mass="49134">MFMLRRLEELPIGSFHYKMLLVTGLGWLFDAMDTGLIAFVLPLLVKDWGLSPAQAGWIGSVGLIGMALGAVVAGSLADRWGRKKVFTATVLLYSVSTGLCALAWSYESLLVFRFLVGFGLGGELPVAVTLMTEYAPTRLRGRFIVLLESFWGVGWLVAACISYLFIPTFGWKLAFLLGALPALYVFLIRLHLPESVRYLLAKGRVEEAKEIVCHLEEKLGLANRPFTADELLPRESGRETGFAALWQKGFRLRTAMLWLTWFGIVFSYYGIFMWLPSLVYAQGFAVVKTFEYVLMMTLAQLPGYLAAAWFVEVIGRKYTLSAFLLLSGVCSYFFGAAESSSALLAWGAGMSFFNLGAWGVIYTYTPEQYPTAMRALGSGWAAGFGRIGGMIAPMLVGVLLAGSVGIETIFALFASVFVLISIVVIACGKESKQKTLEDLSDVREAHGA</sequence>
<evidence type="ECO:0000313" key="9">
    <source>
        <dbReference type="EMBL" id="EEX77695.1"/>
    </source>
</evidence>
<dbReference type="PROSITE" id="PS00216">
    <property type="entry name" value="SUGAR_TRANSPORT_1"/>
    <property type="match status" value="1"/>
</dbReference>
<dbReference type="AlphaFoldDB" id="C9LUG4"/>
<feature type="transmembrane region" description="Helical" evidence="6">
    <location>
        <begin position="408"/>
        <end position="427"/>
    </location>
</feature>
<organism evidence="9 10">
    <name type="scientific">Selenomonas sputigena (strain ATCC 35185 / DSM 20758 / CCUG 44933 / VPI D19B-28)</name>
    <dbReference type="NCBI Taxonomy" id="546271"/>
    <lineage>
        <taxon>Bacteria</taxon>
        <taxon>Bacillati</taxon>
        <taxon>Bacillota</taxon>
        <taxon>Negativicutes</taxon>
        <taxon>Selenomonadales</taxon>
        <taxon>Selenomonadaceae</taxon>
        <taxon>Selenomonas</taxon>
    </lineage>
</organism>
<evidence type="ECO:0000259" key="7">
    <source>
        <dbReference type="PROSITE" id="PS50850"/>
    </source>
</evidence>
<evidence type="ECO:0000313" key="10">
    <source>
        <dbReference type="Proteomes" id="UP000003505"/>
    </source>
</evidence>
<reference evidence="8 11" key="2">
    <citation type="submission" date="2011-04" db="EMBL/GenBank/DDBJ databases">
        <title>The complete genome of Selenomonas sputigena DSM 20758.</title>
        <authorList>
            <consortium name="US DOE Joint Genome Institute (JGI-PGF)"/>
            <person name="Lucas S."/>
            <person name="Copeland A."/>
            <person name="Lapidus A."/>
            <person name="Bruce D."/>
            <person name="Goodwin L."/>
            <person name="Pitluck S."/>
            <person name="Peters L."/>
            <person name="Kyrpides N."/>
            <person name="Mavromatis K."/>
            <person name="Ivanova N."/>
            <person name="Ovchinnikova G."/>
            <person name="Teshima H."/>
            <person name="Detter J.C."/>
            <person name="Tapia R."/>
            <person name="Han C."/>
            <person name="Land M."/>
            <person name="Hauser L."/>
            <person name="Markowitz V."/>
            <person name="Cheng J.-F."/>
            <person name="Hugenholtz P."/>
            <person name="Woyke T."/>
            <person name="Wu D."/>
            <person name="Gronow S."/>
            <person name="Wellnitz S."/>
            <person name="Schneider S."/>
            <person name="Klenk H.-P."/>
            <person name="Eisen J.A."/>
        </authorList>
    </citation>
    <scope>NUCLEOTIDE SEQUENCE [LARGE SCALE GENOMIC DNA]</scope>
    <source>
        <strain evidence="8">ATCC 35185</strain>
        <strain evidence="11">ATCC 35185 / DSM 20758 / VPI D19B-28</strain>
    </source>
</reference>
<protein>
    <submittedName>
        <fullName evidence="8">General substrate transporter</fullName>
    </submittedName>
    <submittedName>
        <fullName evidence="9">Transporter, major facilitator family protein</fullName>
    </submittedName>
</protein>
<dbReference type="PROSITE" id="PS50850">
    <property type="entry name" value="MFS"/>
    <property type="match status" value="1"/>
</dbReference>
<dbReference type="GO" id="GO:0005886">
    <property type="term" value="C:plasma membrane"/>
    <property type="evidence" value="ECO:0007669"/>
    <property type="project" value="UniProtKB-SubCell"/>
</dbReference>
<dbReference type="EMBL" id="CP002637">
    <property type="protein sequence ID" value="AEC00216.1"/>
    <property type="molecule type" value="Genomic_DNA"/>
</dbReference>
<evidence type="ECO:0000256" key="2">
    <source>
        <dbReference type="ARBA" id="ARBA00022448"/>
    </source>
</evidence>
<keyword evidence="2" id="KW-0813">Transport</keyword>
<feature type="transmembrane region" description="Helical" evidence="6">
    <location>
        <begin position="318"/>
        <end position="337"/>
    </location>
</feature>
<evidence type="ECO:0000256" key="1">
    <source>
        <dbReference type="ARBA" id="ARBA00004651"/>
    </source>
</evidence>
<dbReference type="GO" id="GO:0022857">
    <property type="term" value="F:transmembrane transporter activity"/>
    <property type="evidence" value="ECO:0007669"/>
    <property type="project" value="InterPro"/>
</dbReference>
<keyword evidence="3 6" id="KW-0812">Transmembrane</keyword>
<dbReference type="InterPro" id="IPR005828">
    <property type="entry name" value="MFS_sugar_transport-like"/>
</dbReference>
<dbReference type="Proteomes" id="UP000003505">
    <property type="component" value="Unassembled WGS sequence"/>
</dbReference>
<comment type="subcellular location">
    <subcellularLocation>
        <location evidence="1">Cell membrane</location>
        <topology evidence="1">Multi-pass membrane protein</topology>
    </subcellularLocation>
</comment>
<feature type="domain" description="Major facilitator superfamily (MFS) profile" evidence="7">
    <location>
        <begin position="19"/>
        <end position="432"/>
    </location>
</feature>
<feature type="transmembrane region" description="Helical" evidence="6">
    <location>
        <begin position="292"/>
        <end position="311"/>
    </location>
</feature>
<gene>
    <name evidence="8" type="ordered locus">Selsp_1257</name>
    <name evidence="9" type="ORF">SELSPUOL_00971</name>
</gene>
<dbReference type="STRING" id="546271.Selsp_1257"/>
<evidence type="ECO:0000313" key="8">
    <source>
        <dbReference type="EMBL" id="AEC00216.1"/>
    </source>
</evidence>
<feature type="transmembrane region" description="Helical" evidence="6">
    <location>
        <begin position="255"/>
        <end position="280"/>
    </location>
</feature>
<evidence type="ECO:0000313" key="11">
    <source>
        <dbReference type="Proteomes" id="UP000011124"/>
    </source>
</evidence>
<evidence type="ECO:0000256" key="6">
    <source>
        <dbReference type="SAM" id="Phobius"/>
    </source>
</evidence>
<evidence type="ECO:0000256" key="3">
    <source>
        <dbReference type="ARBA" id="ARBA00022692"/>
    </source>
</evidence>
<dbReference type="Pfam" id="PF00083">
    <property type="entry name" value="Sugar_tr"/>
    <property type="match status" value="1"/>
</dbReference>
<feature type="transmembrane region" description="Helical" evidence="6">
    <location>
        <begin position="143"/>
        <end position="166"/>
    </location>
</feature>
<dbReference type="RefSeq" id="WP_006192199.1">
    <property type="nucleotide sequence ID" value="NC_015437.1"/>
</dbReference>
<keyword evidence="4 6" id="KW-1133">Transmembrane helix</keyword>
<dbReference type="PROSITE" id="PS00217">
    <property type="entry name" value="SUGAR_TRANSPORT_2"/>
    <property type="match status" value="1"/>
</dbReference>
<keyword evidence="11" id="KW-1185">Reference proteome</keyword>